<protein>
    <submittedName>
        <fullName evidence="4">DUF6451 domain-containing protein</fullName>
    </submittedName>
</protein>
<gene>
    <name evidence="2" type="ORF">SCUD_LOCUS16197</name>
</gene>
<sequence length="186" mass="21222">MDIQLEDLDFTDDLALLSHTDEQTQMKTASVAEAFGAMGFNIHKGMSKIFKYNTKNTYPITLDGEALEDVESPMYLVGIVDERRRSNADVNVKIGNPRAAYLHMKNIWDSKQLSTNIKVTIFYMNFNTFLLYRSEIWIITTQRSSKRTSIYKQLSTQDNQCPLAGYHLQQPTVGVKKKLEKDVGNG</sequence>
<evidence type="ECO:0000313" key="2">
    <source>
        <dbReference type="EMBL" id="VDP61069.1"/>
    </source>
</evidence>
<evidence type="ECO:0000313" key="3">
    <source>
        <dbReference type="Proteomes" id="UP000279833"/>
    </source>
</evidence>
<evidence type="ECO:0000313" key="4">
    <source>
        <dbReference type="WBParaSite" id="SCUD_0001620001-mRNA-1"/>
    </source>
</evidence>
<keyword evidence="3" id="KW-1185">Reference proteome</keyword>
<reference evidence="2 3" key="2">
    <citation type="submission" date="2018-11" db="EMBL/GenBank/DDBJ databases">
        <authorList>
            <consortium name="Pathogen Informatics"/>
        </authorList>
    </citation>
    <scope>NUCLEOTIDE SEQUENCE [LARGE SCALE GENOMIC DNA]</scope>
    <source>
        <strain evidence="2">Dakar</strain>
        <strain evidence="3">Dakar, Senegal</strain>
    </source>
</reference>
<dbReference type="PANTHER" id="PTHR47027:SF25">
    <property type="entry name" value="REVERSE TRANSCRIPTASE DOMAIN-CONTAINING PROTEIN"/>
    <property type="match status" value="1"/>
</dbReference>
<organism evidence="4">
    <name type="scientific">Schistosoma curassoni</name>
    <dbReference type="NCBI Taxonomy" id="6186"/>
    <lineage>
        <taxon>Eukaryota</taxon>
        <taxon>Metazoa</taxon>
        <taxon>Spiralia</taxon>
        <taxon>Lophotrochozoa</taxon>
        <taxon>Platyhelminthes</taxon>
        <taxon>Trematoda</taxon>
        <taxon>Digenea</taxon>
        <taxon>Strigeidida</taxon>
        <taxon>Schistosomatoidea</taxon>
        <taxon>Schistosomatidae</taxon>
        <taxon>Schistosoma</taxon>
    </lineage>
</organism>
<accession>A0A183KMC4</accession>
<dbReference type="AlphaFoldDB" id="A0A183KMC4"/>
<reference evidence="4" key="1">
    <citation type="submission" date="2016-06" db="UniProtKB">
        <authorList>
            <consortium name="WormBaseParasite"/>
        </authorList>
    </citation>
    <scope>IDENTIFICATION</scope>
</reference>
<dbReference type="Pfam" id="PF20049">
    <property type="entry name" value="DUF6451"/>
    <property type="match status" value="1"/>
</dbReference>
<dbReference type="WBParaSite" id="SCUD_0001620001-mRNA-1">
    <property type="protein sequence ID" value="SCUD_0001620001-mRNA-1"/>
    <property type="gene ID" value="SCUD_0001620001"/>
</dbReference>
<evidence type="ECO:0000259" key="1">
    <source>
        <dbReference type="Pfam" id="PF20049"/>
    </source>
</evidence>
<feature type="domain" description="DUF6451" evidence="1">
    <location>
        <begin position="100"/>
        <end position="132"/>
    </location>
</feature>
<name>A0A183KMC4_9TREM</name>
<dbReference type="Proteomes" id="UP000279833">
    <property type="component" value="Unassembled WGS sequence"/>
</dbReference>
<dbReference type="EMBL" id="UZAK01038409">
    <property type="protein sequence ID" value="VDP61069.1"/>
    <property type="molecule type" value="Genomic_DNA"/>
</dbReference>
<dbReference type="InterPro" id="IPR045609">
    <property type="entry name" value="DUF6451"/>
</dbReference>
<dbReference type="PANTHER" id="PTHR47027">
    <property type="entry name" value="REVERSE TRANSCRIPTASE DOMAIN-CONTAINING PROTEIN"/>
    <property type="match status" value="1"/>
</dbReference>
<proteinExistence type="predicted"/>